<keyword evidence="5 11" id="KW-0808">Transferase</keyword>
<keyword evidence="4 11" id="KW-1003">Cell membrane</keyword>
<proteinExistence type="inferred from homology"/>
<feature type="transmembrane region" description="Helical" evidence="12">
    <location>
        <begin position="6"/>
        <end position="25"/>
    </location>
</feature>
<dbReference type="GO" id="GO:0005886">
    <property type="term" value="C:plasma membrane"/>
    <property type="evidence" value="ECO:0007669"/>
    <property type="project" value="UniProtKB-SubCell"/>
</dbReference>
<evidence type="ECO:0000256" key="2">
    <source>
        <dbReference type="ARBA" id="ARBA00005182"/>
    </source>
</evidence>
<dbReference type="OrthoDB" id="139172at2"/>
<dbReference type="EMBL" id="CP035704">
    <property type="protein sequence ID" value="QBB69881.1"/>
    <property type="molecule type" value="Genomic_DNA"/>
</dbReference>
<dbReference type="InterPro" id="IPR024194">
    <property type="entry name" value="Ac/AlaTfrase_AlgI/DltB"/>
</dbReference>
<organism evidence="13 14">
    <name type="scientific">Pseudolysobacter antarcticus</name>
    <dbReference type="NCBI Taxonomy" id="2511995"/>
    <lineage>
        <taxon>Bacteria</taxon>
        <taxon>Pseudomonadati</taxon>
        <taxon>Pseudomonadota</taxon>
        <taxon>Gammaproteobacteria</taxon>
        <taxon>Lysobacterales</taxon>
        <taxon>Rhodanobacteraceae</taxon>
        <taxon>Pseudolysobacter</taxon>
    </lineage>
</organism>
<dbReference type="Proteomes" id="UP000291562">
    <property type="component" value="Chromosome"/>
</dbReference>
<feature type="transmembrane region" description="Helical" evidence="12">
    <location>
        <begin position="246"/>
        <end position="268"/>
    </location>
</feature>
<dbReference type="InterPro" id="IPR028362">
    <property type="entry name" value="AlgI"/>
</dbReference>
<feature type="transmembrane region" description="Helical" evidence="12">
    <location>
        <begin position="37"/>
        <end position="62"/>
    </location>
</feature>
<name>A0A411HHC8_9GAMM</name>
<evidence type="ECO:0000256" key="11">
    <source>
        <dbReference type="PIRNR" id="PIRNR016636"/>
    </source>
</evidence>
<keyword evidence="6 11" id="KW-0812">Transmembrane</keyword>
<dbReference type="PIRSF" id="PIRSF016636">
    <property type="entry name" value="AlgI_DltB"/>
    <property type="match status" value="1"/>
</dbReference>
<keyword evidence="14" id="KW-1185">Reference proteome</keyword>
<feature type="transmembrane region" description="Helical" evidence="12">
    <location>
        <begin position="443"/>
        <end position="461"/>
    </location>
</feature>
<keyword evidence="10 11" id="KW-0012">Acyltransferase</keyword>
<evidence type="ECO:0000256" key="3">
    <source>
        <dbReference type="ARBA" id="ARBA00010323"/>
    </source>
</evidence>
<feature type="transmembrane region" description="Helical" evidence="12">
    <location>
        <begin position="323"/>
        <end position="344"/>
    </location>
</feature>
<feature type="transmembrane region" description="Helical" evidence="12">
    <location>
        <begin position="154"/>
        <end position="173"/>
    </location>
</feature>
<comment type="pathway">
    <text evidence="2 11">Glycan biosynthesis; alginate biosynthesis.</text>
</comment>
<feature type="transmembrane region" description="Helical" evidence="12">
    <location>
        <begin position="74"/>
        <end position="92"/>
    </location>
</feature>
<evidence type="ECO:0000313" key="14">
    <source>
        <dbReference type="Proteomes" id="UP000291562"/>
    </source>
</evidence>
<dbReference type="PANTHER" id="PTHR13285">
    <property type="entry name" value="ACYLTRANSFERASE"/>
    <property type="match status" value="1"/>
</dbReference>
<dbReference type="AlphaFoldDB" id="A0A411HHC8"/>
<evidence type="ECO:0000256" key="7">
    <source>
        <dbReference type="ARBA" id="ARBA00022841"/>
    </source>
</evidence>
<evidence type="ECO:0000256" key="1">
    <source>
        <dbReference type="ARBA" id="ARBA00004651"/>
    </source>
</evidence>
<dbReference type="GO" id="GO:0042121">
    <property type="term" value="P:alginic acid biosynthetic process"/>
    <property type="evidence" value="ECO:0007669"/>
    <property type="project" value="UniProtKB-UniRule"/>
</dbReference>
<keyword evidence="11" id="KW-0997">Cell inner membrane</keyword>
<dbReference type="RefSeq" id="WP_129832140.1">
    <property type="nucleotide sequence ID" value="NZ_CP035704.1"/>
</dbReference>
<keyword evidence="8 12" id="KW-1133">Transmembrane helix</keyword>
<evidence type="ECO:0000256" key="9">
    <source>
        <dbReference type="ARBA" id="ARBA00023136"/>
    </source>
</evidence>
<protein>
    <recommendedName>
        <fullName evidence="11">Probable alginate O-acetylase</fullName>
        <ecNumber evidence="11">2.3.1.-</ecNumber>
    </recommendedName>
</protein>
<comment type="similarity">
    <text evidence="3 11">Belongs to the membrane-bound acyltransferase family.</text>
</comment>
<evidence type="ECO:0000256" key="6">
    <source>
        <dbReference type="ARBA" id="ARBA00022692"/>
    </source>
</evidence>
<dbReference type="GO" id="GO:0016746">
    <property type="term" value="F:acyltransferase activity"/>
    <property type="evidence" value="ECO:0007669"/>
    <property type="project" value="UniProtKB-KW"/>
</dbReference>
<dbReference type="UniPathway" id="UPA00286"/>
<evidence type="ECO:0000256" key="8">
    <source>
        <dbReference type="ARBA" id="ARBA00022989"/>
    </source>
</evidence>
<dbReference type="InterPro" id="IPR004299">
    <property type="entry name" value="MBOAT_fam"/>
</dbReference>
<keyword evidence="7 11" id="KW-0016">Alginate biosynthesis</keyword>
<feature type="transmembrane region" description="Helical" evidence="12">
    <location>
        <begin position="414"/>
        <end position="431"/>
    </location>
</feature>
<dbReference type="PIRSF" id="PIRSF500217">
    <property type="entry name" value="AlgI"/>
    <property type="match status" value="1"/>
</dbReference>
<evidence type="ECO:0000313" key="13">
    <source>
        <dbReference type="EMBL" id="QBB69881.1"/>
    </source>
</evidence>
<comment type="subcellular location">
    <subcellularLocation>
        <location evidence="11">Cell inner membrane</location>
    </subcellularLocation>
    <subcellularLocation>
        <location evidence="1">Cell membrane</location>
        <topology evidence="1">Multi-pass membrane protein</topology>
    </subcellularLocation>
</comment>
<evidence type="ECO:0000256" key="5">
    <source>
        <dbReference type="ARBA" id="ARBA00022679"/>
    </source>
</evidence>
<accession>A0A411HHC8</accession>
<dbReference type="EC" id="2.3.1.-" evidence="11"/>
<dbReference type="PANTHER" id="PTHR13285:SF23">
    <property type="entry name" value="TEICHOIC ACID D-ALANYLTRANSFERASE"/>
    <property type="match status" value="1"/>
</dbReference>
<feature type="transmembrane region" description="Helical" evidence="12">
    <location>
        <begin position="120"/>
        <end position="142"/>
    </location>
</feature>
<reference evidence="13 14" key="1">
    <citation type="submission" date="2019-01" db="EMBL/GenBank/DDBJ databases">
        <title>Pseudolysobacter antarctica gen. nov., sp. nov., isolated from Fildes Peninsula, Antarctica.</title>
        <authorList>
            <person name="Wei Z."/>
            <person name="Peng F."/>
        </authorList>
    </citation>
    <scope>NUCLEOTIDE SEQUENCE [LARGE SCALE GENOMIC DNA]</scope>
    <source>
        <strain evidence="13 14">AQ6-296</strain>
    </source>
</reference>
<sequence>MQFDSFTFLVFFALVLAIYNAIAAWSARKWFLLLASYIFYAAWNAPFLLLLIASTTLDWWIAQRIDAATETRQRKGWIVATLLVNLSVLGYFKYSRFLLDNFAALLGTLGVHYVPAKLDIVLPIGISFYTFHSLSYCLDIYRGKFAPTRSWRDYALYVGFFPQLVAGPIVRFTQMRAQIEIPRRSTAAGLGLGLTLLVLGLFEKIVLADSIFAPVADALFNKPQAAGSALAWSGTFAFTGQIFCDFAGYSSCALGAALALGFTLPINFRNPYAAIGFSDFWRRWHISLSSWLRDYLYIGLGGNRHGAWRMYLNLMLTMLIGGLWHGAAWTFVVWGGLHGIYLCIERAIREQLAPARWQQNAIVRFGYGLLTLFGVMLAWIWFRASDFSSAWLIQSKLFDVSTLRAGIIASGSDQRIAVVTLLALVVVHWLFRERDIKQLFTRMHPLLLGLLLAIMLSMVVLSPGENHAFIYFQF</sequence>
<dbReference type="Pfam" id="PF03062">
    <property type="entry name" value="MBOAT"/>
    <property type="match status" value="1"/>
</dbReference>
<keyword evidence="9 11" id="KW-0472">Membrane</keyword>
<dbReference type="KEGG" id="xbc:ELE36_05580"/>
<dbReference type="InterPro" id="IPR051085">
    <property type="entry name" value="MB_O-acyltransferase"/>
</dbReference>
<evidence type="ECO:0000256" key="10">
    <source>
        <dbReference type="ARBA" id="ARBA00023315"/>
    </source>
</evidence>
<evidence type="ECO:0000256" key="4">
    <source>
        <dbReference type="ARBA" id="ARBA00022475"/>
    </source>
</evidence>
<gene>
    <name evidence="13" type="ORF">ELE36_05580</name>
</gene>
<evidence type="ECO:0000256" key="12">
    <source>
        <dbReference type="SAM" id="Phobius"/>
    </source>
</evidence>
<feature type="transmembrane region" description="Helical" evidence="12">
    <location>
        <begin position="365"/>
        <end position="382"/>
    </location>
</feature>
<feature type="transmembrane region" description="Helical" evidence="12">
    <location>
        <begin position="185"/>
        <end position="202"/>
    </location>
</feature>